<dbReference type="AlphaFoldDB" id="A0A165F7W3"/>
<dbReference type="PANTHER" id="PTHR12217:SF4">
    <property type="entry name" value="EUKARYOTIC TRANSLATION INITIATION FACTOR 2D"/>
    <property type="match status" value="1"/>
</dbReference>
<dbReference type="InterPro" id="IPR048247">
    <property type="entry name" value="eIF2D_N"/>
</dbReference>
<evidence type="ECO:0000256" key="1">
    <source>
        <dbReference type="ARBA" id="ARBA00022490"/>
    </source>
</evidence>
<dbReference type="Gene3D" id="3.10.400.20">
    <property type="match status" value="1"/>
</dbReference>
<proteinExistence type="predicted"/>
<dbReference type="SUPFAM" id="SSF88697">
    <property type="entry name" value="PUA domain-like"/>
    <property type="match status" value="1"/>
</dbReference>
<dbReference type="Gene3D" id="3.30.780.10">
    <property type="entry name" value="SUI1-like domain"/>
    <property type="match status" value="1"/>
</dbReference>
<keyword evidence="4" id="KW-1185">Reference proteome</keyword>
<dbReference type="InterPro" id="IPR039757">
    <property type="entry name" value="EIF2D"/>
</dbReference>
<dbReference type="PANTHER" id="PTHR12217">
    <property type="entry name" value="EUKARYOTIC TRANSLATION INITIATION FACTOR 2D"/>
    <property type="match status" value="1"/>
</dbReference>
<dbReference type="Pfam" id="PF26292">
    <property type="entry name" value="PUA_elF2D"/>
    <property type="match status" value="1"/>
</dbReference>
<dbReference type="Proteomes" id="UP000077266">
    <property type="component" value="Unassembled WGS sequence"/>
</dbReference>
<dbReference type="SUPFAM" id="SSF55159">
    <property type="entry name" value="eIF1-like"/>
    <property type="match status" value="1"/>
</dbReference>
<dbReference type="InterPro" id="IPR015947">
    <property type="entry name" value="PUA-like_sf"/>
</dbReference>
<dbReference type="FunFam" id="3.30.780.10:FF:000008">
    <property type="entry name" value="eukaryotic translation initiation factor 2D"/>
    <property type="match status" value="1"/>
</dbReference>
<dbReference type="GO" id="GO:0003743">
    <property type="term" value="F:translation initiation factor activity"/>
    <property type="evidence" value="ECO:0007669"/>
    <property type="project" value="InterPro"/>
</dbReference>
<organism evidence="3 4">
    <name type="scientific">Exidia glandulosa HHB12029</name>
    <dbReference type="NCBI Taxonomy" id="1314781"/>
    <lineage>
        <taxon>Eukaryota</taxon>
        <taxon>Fungi</taxon>
        <taxon>Dikarya</taxon>
        <taxon>Basidiomycota</taxon>
        <taxon>Agaricomycotina</taxon>
        <taxon>Agaricomycetes</taxon>
        <taxon>Auriculariales</taxon>
        <taxon>Exidiaceae</taxon>
        <taxon>Exidia</taxon>
    </lineage>
</organism>
<evidence type="ECO:0000313" key="4">
    <source>
        <dbReference type="Proteomes" id="UP000077266"/>
    </source>
</evidence>
<dbReference type="PROSITE" id="PS50890">
    <property type="entry name" value="PUA"/>
    <property type="match status" value="1"/>
</dbReference>
<dbReference type="OrthoDB" id="199771at2759"/>
<evidence type="ECO:0000313" key="3">
    <source>
        <dbReference type="EMBL" id="KZV88547.1"/>
    </source>
</evidence>
<dbReference type="InterPro" id="IPR057429">
    <property type="entry name" value="WH_eIF2D"/>
</dbReference>
<keyword evidence="1" id="KW-0963">Cytoplasm</keyword>
<evidence type="ECO:0000259" key="2">
    <source>
        <dbReference type="PROSITE" id="PS50296"/>
    </source>
</evidence>
<dbReference type="GO" id="GO:0001731">
    <property type="term" value="P:formation of translation preinitiation complex"/>
    <property type="evidence" value="ECO:0007669"/>
    <property type="project" value="InterPro"/>
</dbReference>
<dbReference type="CDD" id="cd21156">
    <property type="entry name" value="PUA_eIF2d-like"/>
    <property type="match status" value="1"/>
</dbReference>
<dbReference type="Pfam" id="PF01253">
    <property type="entry name" value="SUI1"/>
    <property type="match status" value="1"/>
</dbReference>
<dbReference type="InterPro" id="IPR041366">
    <property type="entry name" value="Pre-PUA"/>
</dbReference>
<dbReference type="InterPro" id="IPR036877">
    <property type="entry name" value="SUI1_dom_sf"/>
</dbReference>
<dbReference type="CDD" id="cd11610">
    <property type="entry name" value="eIF2D_N"/>
    <property type="match status" value="1"/>
</dbReference>
<dbReference type="InterPro" id="IPR039759">
    <property type="entry name" value="eIF2D_SUI1"/>
</dbReference>
<dbReference type="InParanoid" id="A0A165F7W3"/>
<dbReference type="Pfam" id="PF25304">
    <property type="entry name" value="WHD_eIF2D"/>
    <property type="match status" value="1"/>
</dbReference>
<dbReference type="EMBL" id="KV426097">
    <property type="protein sequence ID" value="KZV88547.1"/>
    <property type="molecule type" value="Genomic_DNA"/>
</dbReference>
<accession>A0A165F7W3</accession>
<dbReference type="STRING" id="1314781.A0A165F7W3"/>
<dbReference type="Pfam" id="PF17832">
    <property type="entry name" value="Pre-PUA"/>
    <property type="match status" value="1"/>
</dbReference>
<dbReference type="InterPro" id="IPR001950">
    <property type="entry name" value="SUI1"/>
</dbReference>
<dbReference type="InterPro" id="IPR048248">
    <property type="entry name" value="PUA_eIF2d-like"/>
</dbReference>
<dbReference type="CDD" id="cd11608">
    <property type="entry name" value="eIF2D_C"/>
    <property type="match status" value="1"/>
</dbReference>
<gene>
    <name evidence="3" type="ORF">EXIGLDRAFT_651009</name>
</gene>
<reference evidence="3 4" key="1">
    <citation type="journal article" date="2016" name="Mol. Biol. Evol.">
        <title>Comparative Genomics of Early-Diverging Mushroom-Forming Fungi Provides Insights into the Origins of Lignocellulose Decay Capabilities.</title>
        <authorList>
            <person name="Nagy L.G."/>
            <person name="Riley R."/>
            <person name="Tritt A."/>
            <person name="Adam C."/>
            <person name="Daum C."/>
            <person name="Floudas D."/>
            <person name="Sun H."/>
            <person name="Yadav J.S."/>
            <person name="Pangilinan J."/>
            <person name="Larsson K.H."/>
            <person name="Matsuura K."/>
            <person name="Barry K."/>
            <person name="Labutti K."/>
            <person name="Kuo R."/>
            <person name="Ohm R.A."/>
            <person name="Bhattacharya S.S."/>
            <person name="Shirouzu T."/>
            <person name="Yoshinaga Y."/>
            <person name="Martin F.M."/>
            <person name="Grigoriev I.V."/>
            <person name="Hibbett D.S."/>
        </authorList>
    </citation>
    <scope>NUCLEOTIDE SEQUENCE [LARGE SCALE GENOMIC DNA]</scope>
    <source>
        <strain evidence="3 4">HHB12029</strain>
    </source>
</reference>
<dbReference type="PROSITE" id="PS50296">
    <property type="entry name" value="SUI1"/>
    <property type="match status" value="1"/>
</dbReference>
<name>A0A165F7W3_EXIGL</name>
<sequence>MVFQKPFRELKTSAPLRGSDRRKLRDRVEAQYHALQPDRLVPEGIQSARFIASNGEHGILYTAGGQPLWFSLGRAGDPEAEDVLPTVYTLGKVPSFLPVIRTPDAVLPILMGGADLMVPGVHTPRDVLDPLSAGAIVSIRNTAVGRMVIRGSDIRPGRKGKAVRVLHVLGDALWEMGSKTDTAVVAEDDSEAPVEGGDALAQSVEAVSLADAAQEPSAQEQEERVLKPDEVDAFLRTALLHAIRSIPRNALPLSTSQFYSAHILPSRPLAATNAITPVDIKHSSFKSLTAFLKAAEKDGLLKLKGDSVTVLSTAHPEVAGLGKFRTVGEVDAKAKKRDADERAKEEQVKALEVVELWKPHGPSSGFFDDAGADTTATYTAVELRTVFNAYIVSKKLQNAHEPQYVDVPESSPLHSALDNKKEPVGEHCRRDEALRRLQDNMQSWHSIDGVVRKGALKPVNVTSKFRQGKRPVTLITNFEPYGLDADWLGEELRRICAGATSVNPLPGKSAGKEVLVQGKQIRAVQEFLLGRGVGKKWIETVDATEKK</sequence>
<protein>
    <recommendedName>
        <fullName evidence="2">SUI1 domain-containing protein</fullName>
    </recommendedName>
</protein>
<feature type="domain" description="SUI1" evidence="2">
    <location>
        <begin position="459"/>
        <end position="532"/>
    </location>
</feature>